<accession>A0A918TUK8</accession>
<dbReference type="Proteomes" id="UP000638981">
    <property type="component" value="Unassembled WGS sequence"/>
</dbReference>
<evidence type="ECO:0000313" key="3">
    <source>
        <dbReference type="Proteomes" id="UP000638981"/>
    </source>
</evidence>
<reference evidence="2" key="1">
    <citation type="journal article" date="2014" name="Int. J. Syst. Evol. Microbiol.">
        <title>Complete genome sequence of Corynebacterium casei LMG S-19264T (=DSM 44701T), isolated from a smear-ripened cheese.</title>
        <authorList>
            <consortium name="US DOE Joint Genome Institute (JGI-PGF)"/>
            <person name="Walter F."/>
            <person name="Albersmeier A."/>
            <person name="Kalinowski J."/>
            <person name="Ruckert C."/>
        </authorList>
    </citation>
    <scope>NUCLEOTIDE SEQUENCE</scope>
    <source>
        <strain evidence="2">KCTC 23310</strain>
    </source>
</reference>
<reference evidence="2" key="2">
    <citation type="submission" date="2020-09" db="EMBL/GenBank/DDBJ databases">
        <authorList>
            <person name="Sun Q."/>
            <person name="Kim S."/>
        </authorList>
    </citation>
    <scope>NUCLEOTIDE SEQUENCE</scope>
    <source>
        <strain evidence="2">KCTC 23310</strain>
    </source>
</reference>
<dbReference type="AlphaFoldDB" id="A0A918TUK8"/>
<dbReference type="EMBL" id="BMYJ01000010">
    <property type="protein sequence ID" value="GHC63273.1"/>
    <property type="molecule type" value="Genomic_DNA"/>
</dbReference>
<proteinExistence type="predicted"/>
<evidence type="ECO:0000256" key="1">
    <source>
        <dbReference type="SAM" id="Phobius"/>
    </source>
</evidence>
<protein>
    <submittedName>
        <fullName evidence="2">Uncharacterized protein</fullName>
    </submittedName>
</protein>
<evidence type="ECO:0000313" key="2">
    <source>
        <dbReference type="EMBL" id="GHC63273.1"/>
    </source>
</evidence>
<keyword evidence="1" id="KW-1133">Transmembrane helix</keyword>
<gene>
    <name evidence="2" type="ORF">GCM10007315_29350</name>
</gene>
<sequence>MILAMKIVERNSERLVLTRGPSLPGLLFALVLAGGLLATSSNLPPESFPAIAAVALVTGGIMVLFAMSRALKLTMDRHTDEFRLRSWSMLGPRSLRMPLGGLAGATLHMMPGSGGSDMRPALMLKTPRGPKEHPLSSQKVSRAEADRLIETINGWLANG</sequence>
<keyword evidence="3" id="KW-1185">Reference proteome</keyword>
<organism evidence="2 3">
    <name type="scientific">Neogemmobacter tilapiae</name>
    <dbReference type="NCBI Taxonomy" id="875041"/>
    <lineage>
        <taxon>Bacteria</taxon>
        <taxon>Pseudomonadati</taxon>
        <taxon>Pseudomonadota</taxon>
        <taxon>Alphaproteobacteria</taxon>
        <taxon>Rhodobacterales</taxon>
        <taxon>Paracoccaceae</taxon>
        <taxon>Neogemmobacter</taxon>
    </lineage>
</organism>
<keyword evidence="1" id="KW-0812">Transmembrane</keyword>
<comment type="caution">
    <text evidence="2">The sequence shown here is derived from an EMBL/GenBank/DDBJ whole genome shotgun (WGS) entry which is preliminary data.</text>
</comment>
<feature type="transmembrane region" description="Helical" evidence="1">
    <location>
        <begin position="48"/>
        <end position="67"/>
    </location>
</feature>
<keyword evidence="1" id="KW-0472">Membrane</keyword>
<name>A0A918TUK8_9RHOB</name>